<feature type="signal peptide" evidence="8">
    <location>
        <begin position="1"/>
        <end position="21"/>
    </location>
</feature>
<dbReference type="CDD" id="cd08760">
    <property type="entry name" value="Cyt_b561_FRRS1_like"/>
    <property type="match status" value="1"/>
</dbReference>
<dbReference type="STRING" id="3847.A0A0R0F6P2"/>
<feature type="transmembrane region" description="Helical" evidence="7">
    <location>
        <begin position="96"/>
        <end position="116"/>
    </location>
</feature>
<dbReference type="InParanoid" id="A0A0R0F6P2"/>
<keyword evidence="12" id="KW-1185">Reference proteome</keyword>
<evidence type="ECO:0000256" key="6">
    <source>
        <dbReference type="ARBA" id="ARBA00023136"/>
    </source>
</evidence>
<reference evidence="10" key="3">
    <citation type="submission" date="2018-07" db="EMBL/GenBank/DDBJ databases">
        <title>WGS assembly of Glycine max.</title>
        <authorList>
            <person name="Schmutz J."/>
            <person name="Cannon S."/>
            <person name="Schlueter J."/>
            <person name="Ma J."/>
            <person name="Mitros T."/>
            <person name="Nelson W."/>
            <person name="Hyten D."/>
            <person name="Song Q."/>
            <person name="Thelen J."/>
            <person name="Cheng J."/>
            <person name="Xu D."/>
            <person name="Hellsten U."/>
            <person name="May G."/>
            <person name="Yu Y."/>
            <person name="Sakurai T."/>
            <person name="Umezawa T."/>
            <person name="Bhattacharyya M."/>
            <person name="Sandhu D."/>
            <person name="Valliyodan B."/>
            <person name="Lindquist E."/>
            <person name="Peto M."/>
            <person name="Grant D."/>
            <person name="Shu S."/>
            <person name="Goodstein D."/>
            <person name="Barry K."/>
            <person name="Futrell-Griggs M."/>
            <person name="Abernathy B."/>
            <person name="Du J."/>
            <person name="Tian Z."/>
            <person name="Zhu L."/>
            <person name="Gill N."/>
            <person name="Joshi T."/>
            <person name="Libault M."/>
            <person name="Sethuraman A."/>
            <person name="Zhang X."/>
            <person name="Shinozaki K."/>
            <person name="Nguyen H."/>
            <person name="Wing R."/>
            <person name="Cregan P."/>
            <person name="Specht J."/>
            <person name="Grimwood J."/>
            <person name="Rokhsar D."/>
            <person name="Stacey G."/>
            <person name="Shoemaker R."/>
            <person name="Jackson S."/>
        </authorList>
    </citation>
    <scope>NUCLEOTIDE SEQUENCE</scope>
    <source>
        <tissue evidence="10">Callus</tissue>
    </source>
</reference>
<evidence type="ECO:0000256" key="1">
    <source>
        <dbReference type="ARBA" id="ARBA00004370"/>
    </source>
</evidence>
<evidence type="ECO:0000256" key="7">
    <source>
        <dbReference type="SAM" id="Phobius"/>
    </source>
</evidence>
<dbReference type="InterPro" id="IPR006593">
    <property type="entry name" value="Cyt_b561/ferric_Rdtase_TM"/>
</dbReference>
<proteinExistence type="predicted"/>
<name>A0A0R0F6P2_SOYBN</name>
<dbReference type="AlphaFoldDB" id="A0A0R0F6P2"/>
<evidence type="ECO:0000256" key="3">
    <source>
        <dbReference type="ARBA" id="ARBA00022692"/>
    </source>
</evidence>
<dbReference type="PANTHER" id="PTHR23130">
    <property type="entry name" value="CYTOCHROME B561 AND DOMON DOMAIN-CONTAINING PROTEIN"/>
    <property type="match status" value="1"/>
</dbReference>
<dbReference type="Gramene" id="KRH02029">
    <property type="protein sequence ID" value="KRH02029"/>
    <property type="gene ID" value="GLYMA_17G011000"/>
</dbReference>
<comment type="subcellular location">
    <subcellularLocation>
        <location evidence="1">Membrane</location>
    </subcellularLocation>
</comment>
<keyword evidence="5 7" id="KW-1133">Transmembrane helix</keyword>
<evidence type="ECO:0000259" key="9">
    <source>
        <dbReference type="PROSITE" id="PS50939"/>
    </source>
</evidence>
<dbReference type="GO" id="GO:0016020">
    <property type="term" value="C:membrane"/>
    <property type="evidence" value="ECO:0007669"/>
    <property type="project" value="UniProtKB-SubCell"/>
</dbReference>
<evidence type="ECO:0000313" key="10">
    <source>
        <dbReference type="EMBL" id="KRH02029.1"/>
    </source>
</evidence>
<evidence type="ECO:0000256" key="8">
    <source>
        <dbReference type="SAM" id="SignalP"/>
    </source>
</evidence>
<accession>A0A0R0F6P2</accession>
<gene>
    <name evidence="10" type="ORF">GLYMA_17G011000</name>
</gene>
<protein>
    <recommendedName>
        <fullName evidence="9">Cytochrome b561 domain-containing protein</fullName>
    </recommendedName>
</protein>
<feature type="chain" id="PRO_5014520936" description="Cytochrome b561 domain-containing protein" evidence="8">
    <location>
        <begin position="22"/>
        <end position="180"/>
    </location>
</feature>
<reference evidence="10 11" key="1">
    <citation type="journal article" date="2010" name="Nature">
        <title>Genome sequence of the palaeopolyploid soybean.</title>
        <authorList>
            <person name="Schmutz J."/>
            <person name="Cannon S.B."/>
            <person name="Schlueter J."/>
            <person name="Ma J."/>
            <person name="Mitros T."/>
            <person name="Nelson W."/>
            <person name="Hyten D.L."/>
            <person name="Song Q."/>
            <person name="Thelen J.J."/>
            <person name="Cheng J."/>
            <person name="Xu D."/>
            <person name="Hellsten U."/>
            <person name="May G.D."/>
            <person name="Yu Y."/>
            <person name="Sakurai T."/>
            <person name="Umezawa T."/>
            <person name="Bhattacharyya M.K."/>
            <person name="Sandhu D."/>
            <person name="Valliyodan B."/>
            <person name="Lindquist E."/>
            <person name="Peto M."/>
            <person name="Grant D."/>
            <person name="Shu S."/>
            <person name="Goodstein D."/>
            <person name="Barry K."/>
            <person name="Futrell-Griggs M."/>
            <person name="Abernathy B."/>
            <person name="Du J."/>
            <person name="Tian Z."/>
            <person name="Zhu L."/>
            <person name="Gill N."/>
            <person name="Joshi T."/>
            <person name="Libault M."/>
            <person name="Sethuraman A."/>
            <person name="Zhang X.-C."/>
            <person name="Shinozaki K."/>
            <person name="Nguyen H.T."/>
            <person name="Wing R.A."/>
            <person name="Cregan P."/>
            <person name="Specht J."/>
            <person name="Grimwood J."/>
            <person name="Rokhsar D."/>
            <person name="Stacey G."/>
            <person name="Shoemaker R.C."/>
            <person name="Jackson S.A."/>
        </authorList>
    </citation>
    <scope>NUCLEOTIDE SEQUENCE</scope>
    <source>
        <strain evidence="11">cv. Williams 82</strain>
        <tissue evidence="10">Callus</tissue>
    </source>
</reference>
<keyword evidence="4" id="KW-0249">Electron transport</keyword>
<sequence>MALCCLILLLGLFVPFHSINAQSSCSNQLSQVQNERRILLELDTKINEMEVQMHGMSMQKPETANKTTDVNVTSYKDKDNILTRDLRHHFQNVHEILILIGWGTLLPIGVIIARYLRNFLCDVWFKWHIACQTLGYILGTIGWCMWLVLQNSSNHLVSKTQSTISIIHCFHIHKRTSEYV</sequence>
<evidence type="ECO:0000256" key="2">
    <source>
        <dbReference type="ARBA" id="ARBA00022448"/>
    </source>
</evidence>
<dbReference type="Proteomes" id="UP000008827">
    <property type="component" value="Chromosome 17"/>
</dbReference>
<reference evidence="11" key="2">
    <citation type="submission" date="2018-02" db="UniProtKB">
        <authorList>
            <consortium name="EnsemblPlants"/>
        </authorList>
    </citation>
    <scope>IDENTIFICATION</scope>
    <source>
        <strain evidence="11">Williams 82</strain>
    </source>
</reference>
<evidence type="ECO:0000256" key="5">
    <source>
        <dbReference type="ARBA" id="ARBA00022989"/>
    </source>
</evidence>
<evidence type="ECO:0000313" key="11">
    <source>
        <dbReference type="EnsemblPlants" id="KRH02029"/>
    </source>
</evidence>
<keyword evidence="6 7" id="KW-0472">Membrane</keyword>
<feature type="transmembrane region" description="Helical" evidence="7">
    <location>
        <begin position="128"/>
        <end position="149"/>
    </location>
</feature>
<keyword evidence="8" id="KW-0732">Signal</keyword>
<keyword evidence="2" id="KW-0813">Transport</keyword>
<keyword evidence="3 7" id="KW-0812">Transmembrane</keyword>
<dbReference type="EMBL" id="CM000850">
    <property type="protein sequence ID" value="KRH02029.1"/>
    <property type="molecule type" value="Genomic_DNA"/>
</dbReference>
<dbReference type="PANTHER" id="PTHR23130:SF175">
    <property type="entry name" value="CYTOCHROME B561 AND DOMON DOMAIN-CONTAINING PROTEIN"/>
    <property type="match status" value="1"/>
</dbReference>
<feature type="domain" description="Cytochrome b561" evidence="9">
    <location>
        <begin position="56"/>
        <end position="180"/>
    </location>
</feature>
<organism evidence="10">
    <name type="scientific">Glycine max</name>
    <name type="common">Soybean</name>
    <name type="synonym">Glycine hispida</name>
    <dbReference type="NCBI Taxonomy" id="3847"/>
    <lineage>
        <taxon>Eukaryota</taxon>
        <taxon>Viridiplantae</taxon>
        <taxon>Streptophyta</taxon>
        <taxon>Embryophyta</taxon>
        <taxon>Tracheophyta</taxon>
        <taxon>Spermatophyta</taxon>
        <taxon>Magnoliopsida</taxon>
        <taxon>eudicotyledons</taxon>
        <taxon>Gunneridae</taxon>
        <taxon>Pentapetalae</taxon>
        <taxon>rosids</taxon>
        <taxon>fabids</taxon>
        <taxon>Fabales</taxon>
        <taxon>Fabaceae</taxon>
        <taxon>Papilionoideae</taxon>
        <taxon>50 kb inversion clade</taxon>
        <taxon>NPAAA clade</taxon>
        <taxon>indigoferoid/millettioid clade</taxon>
        <taxon>Phaseoleae</taxon>
        <taxon>Glycine</taxon>
        <taxon>Glycine subgen. Soja</taxon>
    </lineage>
</organism>
<evidence type="ECO:0000313" key="12">
    <source>
        <dbReference type="Proteomes" id="UP000008827"/>
    </source>
</evidence>
<dbReference type="Gene3D" id="1.20.120.1770">
    <property type="match status" value="1"/>
</dbReference>
<dbReference type="EnsemblPlants" id="KRH02029">
    <property type="protein sequence ID" value="KRH02029"/>
    <property type="gene ID" value="GLYMA_17G011000"/>
</dbReference>
<evidence type="ECO:0000256" key="4">
    <source>
        <dbReference type="ARBA" id="ARBA00022982"/>
    </source>
</evidence>
<dbReference type="PROSITE" id="PS50939">
    <property type="entry name" value="CYTOCHROME_B561"/>
    <property type="match status" value="1"/>
</dbReference>